<dbReference type="EMBL" id="HACM01009780">
    <property type="protein sequence ID" value="CRZ10222.1"/>
    <property type="molecule type" value="Transcribed_RNA"/>
</dbReference>
<evidence type="ECO:0000313" key="2">
    <source>
        <dbReference type="EMBL" id="CRZ10222.1"/>
    </source>
</evidence>
<feature type="transmembrane region" description="Helical" evidence="1">
    <location>
        <begin position="85"/>
        <end position="103"/>
    </location>
</feature>
<protein>
    <submittedName>
        <fullName evidence="2">Uncharacterized protein</fullName>
    </submittedName>
</protein>
<reference evidence="2" key="1">
    <citation type="submission" date="2015-04" db="EMBL/GenBank/DDBJ databases">
        <title>The genome sequence of the plant pathogenic Rhizarian Plasmodiophora brassicae reveals insights in its biotrophic life cycle and the origin of chitin synthesis.</title>
        <authorList>
            <person name="Schwelm A."/>
            <person name="Fogelqvist J."/>
            <person name="Knaust A."/>
            <person name="Julke S."/>
            <person name="Lilja T."/>
            <person name="Dhandapani V."/>
            <person name="Bonilla-Rosso G."/>
            <person name="Karlsson M."/>
            <person name="Shevchenko A."/>
            <person name="Choi S.R."/>
            <person name="Kim H.G."/>
            <person name="Park J.Y."/>
            <person name="Lim Y.P."/>
            <person name="Ludwig-Muller J."/>
            <person name="Dixelius C."/>
        </authorList>
    </citation>
    <scope>NUCLEOTIDE SEQUENCE</scope>
    <source>
        <tissue evidence="2">Potato root galls</tissue>
    </source>
</reference>
<organism evidence="2">
    <name type="scientific">Spongospora subterranea</name>
    <dbReference type="NCBI Taxonomy" id="70186"/>
    <lineage>
        <taxon>Eukaryota</taxon>
        <taxon>Sar</taxon>
        <taxon>Rhizaria</taxon>
        <taxon>Endomyxa</taxon>
        <taxon>Phytomyxea</taxon>
        <taxon>Plasmodiophorida</taxon>
        <taxon>Plasmodiophoridae</taxon>
        <taxon>Spongospora</taxon>
    </lineage>
</organism>
<sequence length="235" mass="26611">MRLLLSFIPNVRGRPWIAYGLAGPLIALLLFGRPGFLGAIVSFAIYEAMSAPSAGERNRIERYLGGISVSIRFSIGRLMIHLHHWLTMLLLLFIITLLEELLLQIMTRNLLKVLCGCCVGGTAQGLRYSDRFRVVRRRQLSISLSRRQSIDEDIIVENQDEDFIDIELFSDEDELETLNDSEMDKGSVQFHVDLFGCEACADMSLRSNNSRCHHHQCESSESSPLINELPCIKVQ</sequence>
<name>A0A0H5R939_9EUKA</name>
<accession>A0A0H5R939</accession>
<dbReference type="AlphaFoldDB" id="A0A0H5R939"/>
<keyword evidence="1" id="KW-1133">Transmembrane helix</keyword>
<proteinExistence type="predicted"/>
<keyword evidence="1" id="KW-0472">Membrane</keyword>
<feature type="transmembrane region" description="Helical" evidence="1">
    <location>
        <begin position="23"/>
        <end position="48"/>
    </location>
</feature>
<evidence type="ECO:0000256" key="1">
    <source>
        <dbReference type="SAM" id="Phobius"/>
    </source>
</evidence>
<keyword evidence="1" id="KW-0812">Transmembrane</keyword>